<dbReference type="InterPro" id="IPR015813">
    <property type="entry name" value="Pyrv/PenolPyrv_kinase-like_dom"/>
</dbReference>
<comment type="similarity">
    <text evidence="1">Belongs to the HpcH/HpaI aldolase family.</text>
</comment>
<dbReference type="EMBL" id="FSRL01000001">
    <property type="protein sequence ID" value="SIO11406.1"/>
    <property type="molecule type" value="Genomic_DNA"/>
</dbReference>
<keyword evidence="2" id="KW-0479">Metal-binding</keyword>
<evidence type="ECO:0000259" key="4">
    <source>
        <dbReference type="Pfam" id="PF03328"/>
    </source>
</evidence>
<protein>
    <submittedName>
        <fullName evidence="5">2-keto-3-deoxy-L-rhamnonate aldolase RhmA</fullName>
    </submittedName>
</protein>
<dbReference type="GO" id="GO:0005737">
    <property type="term" value="C:cytoplasm"/>
    <property type="evidence" value="ECO:0007669"/>
    <property type="project" value="TreeGrafter"/>
</dbReference>
<dbReference type="PANTHER" id="PTHR30502:SF0">
    <property type="entry name" value="PHOSPHOENOLPYRUVATE CARBOXYLASE FAMILY PROTEIN"/>
    <property type="match status" value="1"/>
</dbReference>
<evidence type="ECO:0000256" key="3">
    <source>
        <dbReference type="ARBA" id="ARBA00023239"/>
    </source>
</evidence>
<feature type="domain" description="HpcH/HpaI aldolase/citrate lyase" evidence="4">
    <location>
        <begin position="24"/>
        <end position="232"/>
    </location>
</feature>
<dbReference type="Pfam" id="PF03328">
    <property type="entry name" value="HpcH_HpaI"/>
    <property type="match status" value="1"/>
</dbReference>
<keyword evidence="3" id="KW-0456">Lyase</keyword>
<dbReference type="InterPro" id="IPR050251">
    <property type="entry name" value="HpcH-HpaI_aldolase"/>
</dbReference>
<accession>A0A1N6GV69</accession>
<evidence type="ECO:0000313" key="5">
    <source>
        <dbReference type="EMBL" id="SIO11406.1"/>
    </source>
</evidence>
<dbReference type="RefSeq" id="WP_074256783.1">
    <property type="nucleotide sequence ID" value="NZ_FSRL01000001.1"/>
</dbReference>
<dbReference type="PANTHER" id="PTHR30502">
    <property type="entry name" value="2-KETO-3-DEOXY-L-RHAMNONATE ALDOLASE"/>
    <property type="match status" value="1"/>
</dbReference>
<sequence>MLKKKLEAGERLVGTVLKTPHYGIVEVLGGTGLDFVMLDAEHAPFSVDQIDTCALAARSVGLPLLVRLVEGTPAAILRVLDMGVAGIVVPNVESAAEAEAIVRATRYGPGGRGFAGTTRAGGFGTVPAGELIERTGDIVVVVQIESPTGVENAGEIAAVPGVDACFVGRADLAVSRELPMNAPEIEAATEAVFEMCKAAGKAPMMFVGDLSECSAWFARGARIITAGSEHKAIQTYFASALTAPAKRRV</sequence>
<keyword evidence="6" id="KW-1185">Reference proteome</keyword>
<dbReference type="GO" id="GO:0046872">
    <property type="term" value="F:metal ion binding"/>
    <property type="evidence" value="ECO:0007669"/>
    <property type="project" value="UniProtKB-KW"/>
</dbReference>
<dbReference type="InterPro" id="IPR040442">
    <property type="entry name" value="Pyrv_kinase-like_dom_sf"/>
</dbReference>
<reference evidence="6" key="1">
    <citation type="submission" date="2016-11" db="EMBL/GenBank/DDBJ databases">
        <authorList>
            <person name="Varghese N."/>
            <person name="Submissions S."/>
        </authorList>
    </citation>
    <scope>NUCLEOTIDE SEQUENCE [LARGE SCALE GENOMIC DNA]</scope>
    <source>
        <strain evidence="6">DSM 29440</strain>
    </source>
</reference>
<dbReference type="SUPFAM" id="SSF51621">
    <property type="entry name" value="Phosphoenolpyruvate/pyruvate domain"/>
    <property type="match status" value="1"/>
</dbReference>
<dbReference type="AlphaFoldDB" id="A0A1N6GV69"/>
<dbReference type="Gene3D" id="3.20.20.60">
    <property type="entry name" value="Phosphoenolpyruvate-binding domains"/>
    <property type="match status" value="1"/>
</dbReference>
<dbReference type="GO" id="GO:0016832">
    <property type="term" value="F:aldehyde-lyase activity"/>
    <property type="evidence" value="ECO:0007669"/>
    <property type="project" value="TreeGrafter"/>
</dbReference>
<organism evidence="5 6">
    <name type="scientific">Vannielia litorea</name>
    <dbReference type="NCBI Taxonomy" id="1217970"/>
    <lineage>
        <taxon>Bacteria</taxon>
        <taxon>Pseudomonadati</taxon>
        <taxon>Pseudomonadota</taxon>
        <taxon>Alphaproteobacteria</taxon>
        <taxon>Rhodobacterales</taxon>
        <taxon>Paracoccaceae</taxon>
        <taxon>Vannielia</taxon>
    </lineage>
</organism>
<dbReference type="STRING" id="1217970.SAMN05444002_2808"/>
<dbReference type="Proteomes" id="UP000184932">
    <property type="component" value="Unassembled WGS sequence"/>
</dbReference>
<gene>
    <name evidence="5" type="ORF">SAMN05444002_2808</name>
</gene>
<evidence type="ECO:0000256" key="1">
    <source>
        <dbReference type="ARBA" id="ARBA00005568"/>
    </source>
</evidence>
<evidence type="ECO:0000313" key="6">
    <source>
        <dbReference type="Proteomes" id="UP000184932"/>
    </source>
</evidence>
<evidence type="ECO:0000256" key="2">
    <source>
        <dbReference type="ARBA" id="ARBA00022723"/>
    </source>
</evidence>
<dbReference type="InterPro" id="IPR005000">
    <property type="entry name" value="Aldolase/citrate-lyase_domain"/>
</dbReference>
<proteinExistence type="inferred from homology"/>
<name>A0A1N6GV69_9RHOB</name>